<gene>
    <name evidence="3" type="ORF">PVT71_20270</name>
</gene>
<organism evidence="3">
    <name type="scientific">Alloyangia sp. H15</name>
    <dbReference type="NCBI Taxonomy" id="3029062"/>
    <lineage>
        <taxon>Bacteria</taxon>
        <taxon>Pseudomonadati</taxon>
        <taxon>Pseudomonadota</taxon>
        <taxon>Alphaproteobacteria</taxon>
        <taxon>Rhodobacterales</taxon>
        <taxon>Roseobacteraceae</taxon>
        <taxon>Alloyangia</taxon>
    </lineage>
</organism>
<feature type="chain" id="PRO_5043537805" evidence="2">
    <location>
        <begin position="25"/>
        <end position="328"/>
    </location>
</feature>
<keyword evidence="2" id="KW-0732">Signal</keyword>
<dbReference type="SUPFAM" id="SSF53850">
    <property type="entry name" value="Periplasmic binding protein-like II"/>
    <property type="match status" value="1"/>
</dbReference>
<dbReference type="InterPro" id="IPR042100">
    <property type="entry name" value="Bug_dom1"/>
</dbReference>
<dbReference type="PANTHER" id="PTHR42928:SF3">
    <property type="entry name" value="UPF0065 PROTEIN YFLP"/>
    <property type="match status" value="1"/>
</dbReference>
<comment type="similarity">
    <text evidence="1">Belongs to the UPF0065 (bug) family.</text>
</comment>
<reference evidence="3" key="1">
    <citation type="submission" date="2023-02" db="EMBL/GenBank/DDBJ databases">
        <title>Description and genomic characterization of Salipiger bruguierae sp. nov., isolated from the sediment of mangrove plant Bruguiera sexangula.</title>
        <authorList>
            <person name="Long M."/>
        </authorList>
    </citation>
    <scope>NUCLEOTIDE SEQUENCE</scope>
    <source>
        <strain evidence="3">H15</strain>
    </source>
</reference>
<dbReference type="InterPro" id="IPR005064">
    <property type="entry name" value="BUG"/>
</dbReference>
<evidence type="ECO:0000256" key="1">
    <source>
        <dbReference type="ARBA" id="ARBA00006987"/>
    </source>
</evidence>
<sequence length="328" mass="34640">MSIRSTAAVAAILAATLGASAVSAADFKPKNPECIAPSAPGGGWDFICRTTAKFLFEEGLIDGTIQVSNMTGGGGGVAYAHVTNERNEDNNLIVAASNGATSRLAQGAFPGASADDVDWLATFGAEYGAIAVAKDSKYETLKDLMDAVLEDPRQVAFAGGSAVGGYDHIKPLLLGKAAGIEDVRQMKYVAFSGGGEAITALLSGSVTAVSGDFSEIRGFVESGDIRILAVLSPERLTNFQDLPTAREQGYDVLGANWRGLYMPKGASPEAKEFWTGAIRKMAESEEFQKFLIDASIEPFNNFGEDMDKFVAENIEEITSISREIGIIQ</sequence>
<protein>
    <submittedName>
        <fullName evidence="3">Tripartite tricarboxylate transporter substrate-binding protein</fullName>
    </submittedName>
</protein>
<dbReference type="Gene3D" id="3.40.190.150">
    <property type="entry name" value="Bordetella uptake gene, domain 1"/>
    <property type="match status" value="1"/>
</dbReference>
<dbReference type="RefSeq" id="WP_353474269.1">
    <property type="nucleotide sequence ID" value="NZ_CP123385.1"/>
</dbReference>
<dbReference type="Pfam" id="PF03401">
    <property type="entry name" value="TctC"/>
    <property type="match status" value="1"/>
</dbReference>
<accession>A0AAU8ALD7</accession>
<evidence type="ECO:0000313" key="3">
    <source>
        <dbReference type="EMBL" id="XCC95421.1"/>
    </source>
</evidence>
<dbReference type="PIRSF" id="PIRSF017082">
    <property type="entry name" value="YflP"/>
    <property type="match status" value="1"/>
</dbReference>
<proteinExistence type="inferred from homology"/>
<dbReference type="Gene3D" id="3.40.190.10">
    <property type="entry name" value="Periplasmic binding protein-like II"/>
    <property type="match status" value="1"/>
</dbReference>
<dbReference type="PANTHER" id="PTHR42928">
    <property type="entry name" value="TRICARBOXYLATE-BINDING PROTEIN"/>
    <property type="match status" value="1"/>
</dbReference>
<dbReference type="CDD" id="cd07012">
    <property type="entry name" value="PBP2_Bug_TTT"/>
    <property type="match status" value="1"/>
</dbReference>
<feature type="signal peptide" evidence="2">
    <location>
        <begin position="1"/>
        <end position="24"/>
    </location>
</feature>
<name>A0AAU8ALD7_9RHOB</name>
<evidence type="ECO:0000256" key="2">
    <source>
        <dbReference type="SAM" id="SignalP"/>
    </source>
</evidence>
<dbReference type="AlphaFoldDB" id="A0AAU8ALD7"/>
<dbReference type="EMBL" id="CP123385">
    <property type="protein sequence ID" value="XCC95421.1"/>
    <property type="molecule type" value="Genomic_DNA"/>
</dbReference>